<feature type="region of interest" description="Disordered" evidence="1">
    <location>
        <begin position="599"/>
        <end position="627"/>
    </location>
</feature>
<feature type="region of interest" description="Disordered" evidence="1">
    <location>
        <begin position="272"/>
        <end position="321"/>
    </location>
</feature>
<dbReference type="InterPro" id="IPR052402">
    <property type="entry name" value="ADCK_kinase"/>
</dbReference>
<keyword evidence="4" id="KW-1185">Reference proteome</keyword>
<dbReference type="PANTHER" id="PTHR45890">
    <property type="entry name" value="AARF DOMAIN CONTAINING KINASE 2 (PREDICTED)"/>
    <property type="match status" value="1"/>
</dbReference>
<feature type="compositionally biased region" description="Low complexity" evidence="1">
    <location>
        <begin position="613"/>
        <end position="623"/>
    </location>
</feature>
<evidence type="ECO:0000256" key="1">
    <source>
        <dbReference type="SAM" id="MobiDB-lite"/>
    </source>
</evidence>
<dbReference type="RefSeq" id="XP_067924440.1">
    <property type="nucleotide sequence ID" value="XM_068063584.1"/>
</dbReference>
<dbReference type="AlphaFoldDB" id="A0A2C6L5N5"/>
<organism evidence="3 4">
    <name type="scientific">Cystoisospora suis</name>
    <dbReference type="NCBI Taxonomy" id="483139"/>
    <lineage>
        <taxon>Eukaryota</taxon>
        <taxon>Sar</taxon>
        <taxon>Alveolata</taxon>
        <taxon>Apicomplexa</taxon>
        <taxon>Conoidasida</taxon>
        <taxon>Coccidia</taxon>
        <taxon>Eucoccidiorida</taxon>
        <taxon>Eimeriorina</taxon>
        <taxon>Sarcocystidae</taxon>
        <taxon>Cystoisospora</taxon>
    </lineage>
</organism>
<reference evidence="3 4" key="1">
    <citation type="journal article" date="2017" name="Int. J. Parasitol.">
        <title>The genome of the protozoan parasite Cystoisospora suis and a reverse vaccinology approach to identify vaccine candidates.</title>
        <authorList>
            <person name="Palmieri N."/>
            <person name="Shrestha A."/>
            <person name="Ruttkowski B."/>
            <person name="Beck T."/>
            <person name="Vogl C."/>
            <person name="Tomley F."/>
            <person name="Blake D.P."/>
            <person name="Joachim A."/>
        </authorList>
    </citation>
    <scope>NUCLEOTIDE SEQUENCE [LARGE SCALE GENOMIC DNA]</scope>
    <source>
        <strain evidence="3 4">Wien I</strain>
    </source>
</reference>
<comment type="caution">
    <text evidence="3">The sequence shown here is derived from an EMBL/GenBank/DDBJ whole genome shotgun (WGS) entry which is preliminary data.</text>
</comment>
<feature type="region of interest" description="Disordered" evidence="1">
    <location>
        <begin position="60"/>
        <end position="156"/>
    </location>
</feature>
<feature type="compositionally biased region" description="Basic and acidic residues" evidence="1">
    <location>
        <begin position="121"/>
        <end position="153"/>
    </location>
</feature>
<feature type="non-terminal residue" evidence="3">
    <location>
        <position position="756"/>
    </location>
</feature>
<feature type="region of interest" description="Disordered" evidence="1">
    <location>
        <begin position="453"/>
        <end position="500"/>
    </location>
</feature>
<evidence type="ECO:0000313" key="4">
    <source>
        <dbReference type="Proteomes" id="UP000221165"/>
    </source>
</evidence>
<evidence type="ECO:0000259" key="2">
    <source>
        <dbReference type="Pfam" id="PF03109"/>
    </source>
</evidence>
<dbReference type="PANTHER" id="PTHR45890:SF1">
    <property type="entry name" value="AARF DOMAIN CONTAINING KINASE 2"/>
    <property type="match status" value="1"/>
</dbReference>
<gene>
    <name evidence="3" type="ORF">CSUI_003386</name>
</gene>
<dbReference type="VEuPathDB" id="ToxoDB:CSUI_003386"/>
<feature type="compositionally biased region" description="Low complexity" evidence="1">
    <location>
        <begin position="272"/>
        <end position="314"/>
    </location>
</feature>
<feature type="domain" description="ABC1 atypical kinase-like" evidence="2">
    <location>
        <begin position="519"/>
        <end position="561"/>
    </location>
</feature>
<protein>
    <submittedName>
        <fullName evidence="3">Abc1 family protein</fullName>
    </submittedName>
</protein>
<dbReference type="EMBL" id="MIGC01001496">
    <property type="protein sequence ID" value="PHJ22763.1"/>
    <property type="molecule type" value="Genomic_DNA"/>
</dbReference>
<accession>A0A2C6L5N5</accession>
<dbReference type="InterPro" id="IPR004147">
    <property type="entry name" value="ABC1_dom"/>
</dbReference>
<feature type="domain" description="ABC1 atypical kinase-like" evidence="2">
    <location>
        <begin position="164"/>
        <end position="233"/>
    </location>
</feature>
<sequence length="756" mass="85017">MERRLGKNWREELILDPRPIGSGCIAVVYRGLLRLHVNEERDASHRSFLSQAYYPYESPYKEEEQLSPPPISRPVSSSERSSLSEGTLSSTFSTLSAPGESDVSSSSSSFFASPPPTLIETRAEVKKKKEEEHEGDRVRSVGNEKKKKERGEEEREDDDVWMCVAVKVVKPMTRQSMEVDLHLLCSLARFIDSLPGFQWISLTPGAEEFASTMRSQLDLKKEALHLIQFRENFGLPNPVFPLSLTRLDPISHSSTAHVKKHLRLSRDRSNFSLLSSSPSSPSTNLTSSTSSSLSPVLPSSSSDLPPSSPSDPSSSTPPSPDLSSSSFSSFSSFLSLPLLKEVISSYLPFSFFSSWGASGLPSSSSPRLLKKRSSSSSSLVVFPYPVLPLCDEEFLLMTLEQGIPLDLLLQHSAREREEERRRTRERDEEKEKRRRRRKGRGWVMRCVLGKKEEEKKDEKRENDTNAHAGEEREREEEEDGRSKRGLLKKESRERKEFVTREDEEKNVYESELVNAAQMACEQMKAEREGIGRVALHTFLKMLLLDNFLHADLHPGNILVRRGISLLPPSSSLSSSSPSSFFSSEKVVWKDEQRGMDVLTNEEEEEGREKQNKSSFSSSSSGSSQAMGLPSFTSNAPVIPLARFSLSSSSSDEIDLSPVSSKEDLHSFSASSSSLSREMKKEKRKRERGRRYRYEPYLQLIFLDCGLVAALYGDDRENFLLLLQAIALNKGIEAGELLAKVLDLSRRYQVILDSQFA</sequence>
<feature type="region of interest" description="Disordered" evidence="1">
    <location>
        <begin position="414"/>
        <end position="434"/>
    </location>
</feature>
<dbReference type="OrthoDB" id="427480at2759"/>
<evidence type="ECO:0000313" key="3">
    <source>
        <dbReference type="EMBL" id="PHJ22763.1"/>
    </source>
</evidence>
<dbReference type="GO" id="GO:0005739">
    <property type="term" value="C:mitochondrion"/>
    <property type="evidence" value="ECO:0007669"/>
    <property type="project" value="TreeGrafter"/>
</dbReference>
<feature type="compositionally biased region" description="Basic and acidic residues" evidence="1">
    <location>
        <begin position="487"/>
        <end position="500"/>
    </location>
</feature>
<proteinExistence type="predicted"/>
<feature type="compositionally biased region" description="Basic and acidic residues" evidence="1">
    <location>
        <begin position="453"/>
        <end position="472"/>
    </location>
</feature>
<feature type="compositionally biased region" description="Basic and acidic residues" evidence="1">
    <location>
        <begin position="414"/>
        <end position="431"/>
    </location>
</feature>
<name>A0A2C6L5N5_9APIC</name>
<dbReference type="GeneID" id="94426795"/>
<dbReference type="Pfam" id="PF03109">
    <property type="entry name" value="ABC1"/>
    <property type="match status" value="2"/>
</dbReference>
<feature type="compositionally biased region" description="Low complexity" evidence="1">
    <location>
        <begin position="73"/>
        <end position="112"/>
    </location>
</feature>
<dbReference type="Proteomes" id="UP000221165">
    <property type="component" value="Unassembled WGS sequence"/>
</dbReference>